<organism evidence="1 2">
    <name type="scientific">Rhipicephalus microplus</name>
    <name type="common">Cattle tick</name>
    <name type="synonym">Boophilus microplus</name>
    <dbReference type="NCBI Taxonomy" id="6941"/>
    <lineage>
        <taxon>Eukaryota</taxon>
        <taxon>Metazoa</taxon>
        <taxon>Ecdysozoa</taxon>
        <taxon>Arthropoda</taxon>
        <taxon>Chelicerata</taxon>
        <taxon>Arachnida</taxon>
        <taxon>Acari</taxon>
        <taxon>Parasitiformes</taxon>
        <taxon>Ixodida</taxon>
        <taxon>Ixodoidea</taxon>
        <taxon>Ixodidae</taxon>
        <taxon>Rhipicephalinae</taxon>
        <taxon>Rhipicephalus</taxon>
        <taxon>Boophilus</taxon>
    </lineage>
</organism>
<evidence type="ECO:0000313" key="1">
    <source>
        <dbReference type="EMBL" id="KAH8030178.1"/>
    </source>
</evidence>
<sequence>MEVNYGDSQEPFIREDETIQEETAKLGMITEGLTAADKDGLSKKFSYGECVGESGDGVNVPAVNAEDSKEFLHNMMETASTTGCAQLTMKGAAVVKFVNCAQEQAIAAMEDGESLGCAALQHRGGMADTSKSCVRFGQGDAEVPFASFDKQSSARDCSVPVVTTLGLDSLLDECPDWNTAIVDAAIVDAAINHDNSMPGEGLFPSSSVLAEPLADMTAAGGVAQGSAGSEEQFSDRDPSRQLLQPDSGEVLLEDASLGAAPPALEGAKVSTEDECVLEGDFAVVDECSDNVVQTEDDDCMVVTDEA</sequence>
<dbReference type="VEuPathDB" id="VectorBase:LOC119163955"/>
<proteinExistence type="predicted"/>
<reference evidence="1" key="1">
    <citation type="journal article" date="2020" name="Cell">
        <title>Large-Scale Comparative Analyses of Tick Genomes Elucidate Their Genetic Diversity and Vector Capacities.</title>
        <authorList>
            <consortium name="Tick Genome and Microbiome Consortium (TIGMIC)"/>
            <person name="Jia N."/>
            <person name="Wang J."/>
            <person name="Shi W."/>
            <person name="Du L."/>
            <person name="Sun Y."/>
            <person name="Zhan W."/>
            <person name="Jiang J.F."/>
            <person name="Wang Q."/>
            <person name="Zhang B."/>
            <person name="Ji P."/>
            <person name="Bell-Sakyi L."/>
            <person name="Cui X.M."/>
            <person name="Yuan T.T."/>
            <person name="Jiang B.G."/>
            <person name="Yang W.F."/>
            <person name="Lam T.T."/>
            <person name="Chang Q.C."/>
            <person name="Ding S.J."/>
            <person name="Wang X.J."/>
            <person name="Zhu J.G."/>
            <person name="Ruan X.D."/>
            <person name="Zhao L."/>
            <person name="Wei J.T."/>
            <person name="Ye R.Z."/>
            <person name="Que T.C."/>
            <person name="Du C.H."/>
            <person name="Zhou Y.H."/>
            <person name="Cheng J.X."/>
            <person name="Dai P.F."/>
            <person name="Guo W.B."/>
            <person name="Han X.H."/>
            <person name="Huang E.J."/>
            <person name="Li L.F."/>
            <person name="Wei W."/>
            <person name="Gao Y.C."/>
            <person name="Liu J.Z."/>
            <person name="Shao H.Z."/>
            <person name="Wang X."/>
            <person name="Wang C.C."/>
            <person name="Yang T.C."/>
            <person name="Huo Q.B."/>
            <person name="Li W."/>
            <person name="Chen H.Y."/>
            <person name="Chen S.E."/>
            <person name="Zhou L.G."/>
            <person name="Ni X.B."/>
            <person name="Tian J.H."/>
            <person name="Sheng Y."/>
            <person name="Liu T."/>
            <person name="Pan Y.S."/>
            <person name="Xia L.Y."/>
            <person name="Li J."/>
            <person name="Zhao F."/>
            <person name="Cao W.C."/>
        </authorList>
    </citation>
    <scope>NUCLEOTIDE SEQUENCE</scope>
    <source>
        <strain evidence="1">Rmic-2018</strain>
    </source>
</reference>
<protein>
    <submittedName>
        <fullName evidence="1">Uncharacterized protein</fullName>
    </submittedName>
</protein>
<keyword evidence="2" id="KW-1185">Reference proteome</keyword>
<evidence type="ECO:0000313" key="2">
    <source>
        <dbReference type="Proteomes" id="UP000821866"/>
    </source>
</evidence>
<name>A0A9J6E7E4_RHIMP</name>
<comment type="caution">
    <text evidence="1">The sequence shown here is derived from an EMBL/GenBank/DDBJ whole genome shotgun (WGS) entry which is preliminary data.</text>
</comment>
<gene>
    <name evidence="1" type="ORF">HPB51_006610</name>
</gene>
<dbReference type="Proteomes" id="UP000821866">
    <property type="component" value="Chromosome 3"/>
</dbReference>
<dbReference type="AlphaFoldDB" id="A0A9J6E7E4"/>
<dbReference type="EMBL" id="JABSTU010000005">
    <property type="protein sequence ID" value="KAH8030178.1"/>
    <property type="molecule type" value="Genomic_DNA"/>
</dbReference>
<accession>A0A9J6E7E4</accession>
<reference evidence="1" key="2">
    <citation type="submission" date="2021-09" db="EMBL/GenBank/DDBJ databases">
        <authorList>
            <person name="Jia N."/>
            <person name="Wang J."/>
            <person name="Shi W."/>
            <person name="Du L."/>
            <person name="Sun Y."/>
            <person name="Zhan W."/>
            <person name="Jiang J."/>
            <person name="Wang Q."/>
            <person name="Zhang B."/>
            <person name="Ji P."/>
            <person name="Sakyi L.B."/>
            <person name="Cui X."/>
            <person name="Yuan T."/>
            <person name="Jiang B."/>
            <person name="Yang W."/>
            <person name="Lam T.T.-Y."/>
            <person name="Chang Q."/>
            <person name="Ding S."/>
            <person name="Wang X."/>
            <person name="Zhu J."/>
            <person name="Ruan X."/>
            <person name="Zhao L."/>
            <person name="Wei J."/>
            <person name="Que T."/>
            <person name="Du C."/>
            <person name="Cheng J."/>
            <person name="Dai P."/>
            <person name="Han X."/>
            <person name="Huang E."/>
            <person name="Gao Y."/>
            <person name="Liu J."/>
            <person name="Shao H."/>
            <person name="Ye R."/>
            <person name="Li L."/>
            <person name="Wei W."/>
            <person name="Wang X."/>
            <person name="Wang C."/>
            <person name="Huo Q."/>
            <person name="Li W."/>
            <person name="Guo W."/>
            <person name="Chen H."/>
            <person name="Chen S."/>
            <person name="Zhou L."/>
            <person name="Zhou L."/>
            <person name="Ni X."/>
            <person name="Tian J."/>
            <person name="Zhou Y."/>
            <person name="Sheng Y."/>
            <person name="Liu T."/>
            <person name="Pan Y."/>
            <person name="Xia L."/>
            <person name="Li J."/>
            <person name="Zhao F."/>
            <person name="Cao W."/>
        </authorList>
    </citation>
    <scope>NUCLEOTIDE SEQUENCE</scope>
    <source>
        <strain evidence="1">Rmic-2018</strain>
        <tissue evidence="1">Larvae</tissue>
    </source>
</reference>